<accession>A0AAN7W032</accession>
<dbReference type="Proteomes" id="UP001306508">
    <property type="component" value="Unassembled WGS sequence"/>
</dbReference>
<dbReference type="AlphaFoldDB" id="A0AAN7W032"/>
<evidence type="ECO:0000256" key="1">
    <source>
        <dbReference type="SAM" id="MobiDB-lite"/>
    </source>
</evidence>
<feature type="compositionally biased region" description="Low complexity" evidence="1">
    <location>
        <begin position="269"/>
        <end position="285"/>
    </location>
</feature>
<sequence length="639" mass="72748">MSVNSPIPQMINISNTLSANTIQQIRSDLSKWQTIIHHQRVASSDSKSTPLLLTINDYERILSHLNSLIYAKRQFILDNLLINDPQDSNYKSVTDADRNLYNGLLNMYKDYIIELEQLKVTFNYQNNIQQQSIEPVQQQQQQQQQQQEVKPSERIIDHINKVLPTELAKVRKEFIDKLIKDNELRESLKPTQDSNPNEDLLLSGIIKLCNLDINNKDNIITYLKFLKLLGYSKDLLRERLPSALTKPKLKQKIKQPQVSTSVTKSIKNPSAPSSSSSSTPATVKTKQTKKKISKPDIYIADSTNKNTVVNITNNNSDSNNNDINDNQTVSDSNKITRDNEINDYDSTTAEKITTGTDIGINKKKISFSKYLQKDENDKEQQHTSLKRSISGDNNVIQEDHFTIKKRKITIPSNDIITSSNTIEAKPPTLKSNSSIKLTSILKSSSTDNNDTPERRLKNKNSKLRFMDDKDLVRVYGDDLPQEGLKVTPNDLKKILRPFIEGEPSEKLYLDTVNTSLSSMGQSIQVVPLNLNNIKSGIENNDIVETRGGPIKCDTMVPLLYRNEFCNFSKDLKKFIPKEPIITNEDIEALNNPELNKPIIARPFGKNKLLLRNDRGGLPYKPVPEVTKNYYPIRYSSYKK</sequence>
<proteinExistence type="predicted"/>
<gene>
    <name evidence="2" type="ORF">RI543_004232</name>
</gene>
<comment type="caution">
    <text evidence="2">The sequence shown here is derived from an EMBL/GenBank/DDBJ whole genome shotgun (WGS) entry which is preliminary data.</text>
</comment>
<organism evidence="2 3">
    <name type="scientific">Arxiozyma heterogenica</name>
    <dbReference type="NCBI Taxonomy" id="278026"/>
    <lineage>
        <taxon>Eukaryota</taxon>
        <taxon>Fungi</taxon>
        <taxon>Dikarya</taxon>
        <taxon>Ascomycota</taxon>
        <taxon>Saccharomycotina</taxon>
        <taxon>Saccharomycetes</taxon>
        <taxon>Saccharomycetales</taxon>
        <taxon>Saccharomycetaceae</taxon>
        <taxon>Arxiozyma</taxon>
    </lineage>
</organism>
<name>A0AAN7W032_9SACH</name>
<protein>
    <submittedName>
        <fullName evidence="2">Uncharacterized protein</fullName>
    </submittedName>
</protein>
<feature type="region of interest" description="Disordered" evidence="1">
    <location>
        <begin position="310"/>
        <end position="339"/>
    </location>
</feature>
<reference evidence="3" key="1">
    <citation type="submission" date="2023-07" db="EMBL/GenBank/DDBJ databases">
        <title>A draft genome of Kazachstania heterogenica Y-27499.</title>
        <authorList>
            <person name="Donic C."/>
            <person name="Kralova J.S."/>
            <person name="Fidel L."/>
            <person name="Ben-Dor S."/>
            <person name="Jung S."/>
        </authorList>
    </citation>
    <scope>NUCLEOTIDE SEQUENCE [LARGE SCALE GENOMIC DNA]</scope>
    <source>
        <strain evidence="3">Y27499</strain>
    </source>
</reference>
<keyword evidence="3" id="KW-1185">Reference proteome</keyword>
<feature type="region of interest" description="Disordered" evidence="1">
    <location>
        <begin position="247"/>
        <end position="289"/>
    </location>
</feature>
<evidence type="ECO:0000313" key="3">
    <source>
        <dbReference type="Proteomes" id="UP001306508"/>
    </source>
</evidence>
<feature type="compositionally biased region" description="Low complexity" evidence="1">
    <location>
        <begin position="310"/>
        <end position="326"/>
    </location>
</feature>
<evidence type="ECO:0000313" key="2">
    <source>
        <dbReference type="EMBL" id="KAK5778564.1"/>
    </source>
</evidence>
<dbReference type="EMBL" id="JAWIZZ010000053">
    <property type="protein sequence ID" value="KAK5778564.1"/>
    <property type="molecule type" value="Genomic_DNA"/>
</dbReference>
<feature type="compositionally biased region" description="Polar residues" evidence="1">
    <location>
        <begin position="258"/>
        <end position="268"/>
    </location>
</feature>